<organism evidence="1">
    <name type="scientific">Ophidiomyces ophidiicola</name>
    <dbReference type="NCBI Taxonomy" id="1387563"/>
    <lineage>
        <taxon>Eukaryota</taxon>
        <taxon>Fungi</taxon>
        <taxon>Dikarya</taxon>
        <taxon>Ascomycota</taxon>
        <taxon>Pezizomycotina</taxon>
        <taxon>Eurotiomycetes</taxon>
        <taxon>Eurotiomycetidae</taxon>
        <taxon>Onygenales</taxon>
        <taxon>Onygenaceae</taxon>
        <taxon>Ophidiomyces</taxon>
    </lineage>
</organism>
<proteinExistence type="predicted"/>
<dbReference type="EMBL" id="JALBCA010000139">
    <property type="protein sequence ID" value="KAI2382179.1"/>
    <property type="molecule type" value="Genomic_DNA"/>
</dbReference>
<sequence>MDAGAFIHQMTHGPFPDHLLPLHRVYRRRYKSGIRHVSRCKDLFPPDLKRTRQMFRFDSMEFQYFACPRLPLMVQECMRKFTSKLKNGKMCRDLTDRFEIYGYVGRGTSSFILAARDKGNMRRQYALKLQYTGYRNEWKAYSNPIFCNYVELGSKLRRYIPVEAVILQLLSECPRFPRLDSVYMHGDFAIVAMSSEAVVKRPERETLITDYPMEHCFPSYCGEELFNAKSPRLTEIQVCKVASHLLQALVYLMDLNVAHDDLSHRNYVVDENLNLTLVDLGLCRTAAAETDWHVENWPAILASELLITPQIANFLNQSTEPTPTRAARVVRIPYPHDLRKQILWKLGALIYDLLHGYAPWEQPEWDPEVGVLRSFHEYKRTEKSVLYIRERRQRMVFEDLAIDPGLSQDCIDVLRALLAREEADRPTFREVVSFPWFQGHWADYPAAYFQRPPFLLREASPGVPRYSENFDEGVEATH</sequence>
<evidence type="ECO:0000313" key="1">
    <source>
        <dbReference type="EMBL" id="KAI2382179.1"/>
    </source>
</evidence>
<accession>A0ACB8URH3</accession>
<protein>
    <submittedName>
        <fullName evidence="1">Uncharacterized protein</fullName>
    </submittedName>
</protein>
<comment type="caution">
    <text evidence="1">The sequence shown here is derived from an EMBL/GenBank/DDBJ whole genome shotgun (WGS) entry which is preliminary data.</text>
</comment>
<reference evidence="1" key="1">
    <citation type="journal article" date="2022" name="bioRxiv">
        <title>Population genetic analysis of Ophidiomyces ophidiicola, the causative agent of snake fungal disease, indicates recent introductions to the USA.</title>
        <authorList>
            <person name="Ladner J.T."/>
            <person name="Palmer J.M."/>
            <person name="Ettinger C.L."/>
            <person name="Stajich J.E."/>
            <person name="Farrell T.M."/>
            <person name="Glorioso B.M."/>
            <person name="Lawson B."/>
            <person name="Price S.J."/>
            <person name="Stengle A.G."/>
            <person name="Grear D.A."/>
            <person name="Lorch J.M."/>
        </authorList>
    </citation>
    <scope>NUCLEOTIDE SEQUENCE</scope>
    <source>
        <strain evidence="1">NWHC 24266-5</strain>
    </source>
</reference>
<gene>
    <name evidence="1" type="ORF">LOY88_006248</name>
</gene>
<name>A0ACB8URH3_9EURO</name>